<accession>B4HHI8</accession>
<sequence length="121" mass="13138">MEYRQLGSTGLRVSKIALGGATLSKLFSDDFDREEGIRTVQEAIRSAASRGTWSWESWPCTIRCNWMGRPPSSSASPTESCCGLTWTRSSTASLPTNRKCCSICAKTSLPSPTAGAPLYPR</sequence>
<dbReference type="PhylomeDB" id="B4HHI8"/>
<gene>
    <name evidence="1" type="primary">Dsec\GM26051</name>
    <name evidence="1" type="ORF">Dsec_GM26051</name>
</gene>
<dbReference type="Proteomes" id="UP000001292">
    <property type="component" value="Unassembled WGS sequence"/>
</dbReference>
<keyword evidence="2" id="KW-1185">Reference proteome</keyword>
<evidence type="ECO:0000313" key="2">
    <source>
        <dbReference type="Proteomes" id="UP000001292"/>
    </source>
</evidence>
<name>B4HHI8_DROSE</name>
<dbReference type="EMBL" id="CH480815">
    <property type="protein sequence ID" value="EDW42527.1"/>
    <property type="molecule type" value="Genomic_DNA"/>
</dbReference>
<dbReference type="Gene3D" id="3.20.20.100">
    <property type="entry name" value="NADP-dependent oxidoreductase domain"/>
    <property type="match status" value="1"/>
</dbReference>
<dbReference type="InterPro" id="IPR036812">
    <property type="entry name" value="NAD(P)_OxRdtase_dom_sf"/>
</dbReference>
<proteinExistence type="predicted"/>
<evidence type="ECO:0000313" key="1">
    <source>
        <dbReference type="EMBL" id="EDW42527.1"/>
    </source>
</evidence>
<protein>
    <submittedName>
        <fullName evidence="1">GM26051</fullName>
    </submittedName>
</protein>
<dbReference type="HOGENOM" id="CLU_2040528_0_0_1"/>
<reference evidence="1 2" key="1">
    <citation type="journal article" date="2007" name="Nature">
        <title>Evolution of genes and genomes on the Drosophila phylogeny.</title>
        <authorList>
            <consortium name="Drosophila 12 Genomes Consortium"/>
            <person name="Clark A.G."/>
            <person name="Eisen M.B."/>
            <person name="Smith D.R."/>
            <person name="Bergman C.M."/>
            <person name="Oliver B."/>
            <person name="Markow T.A."/>
            <person name="Kaufman T.C."/>
            <person name="Kellis M."/>
            <person name="Gelbart W."/>
            <person name="Iyer V.N."/>
            <person name="Pollard D.A."/>
            <person name="Sackton T.B."/>
            <person name="Larracuente A.M."/>
            <person name="Singh N.D."/>
            <person name="Abad J.P."/>
            <person name="Abt D.N."/>
            <person name="Adryan B."/>
            <person name="Aguade M."/>
            <person name="Akashi H."/>
            <person name="Anderson W.W."/>
            <person name="Aquadro C.F."/>
            <person name="Ardell D.H."/>
            <person name="Arguello R."/>
            <person name="Artieri C.G."/>
            <person name="Barbash D.A."/>
            <person name="Barker D."/>
            <person name="Barsanti P."/>
            <person name="Batterham P."/>
            <person name="Batzoglou S."/>
            <person name="Begun D."/>
            <person name="Bhutkar A."/>
            <person name="Blanco E."/>
            <person name="Bosak S.A."/>
            <person name="Bradley R.K."/>
            <person name="Brand A.D."/>
            <person name="Brent M.R."/>
            <person name="Brooks A.N."/>
            <person name="Brown R.H."/>
            <person name="Butlin R.K."/>
            <person name="Caggese C."/>
            <person name="Calvi B.R."/>
            <person name="Bernardo de Carvalho A."/>
            <person name="Caspi A."/>
            <person name="Castrezana S."/>
            <person name="Celniker S.E."/>
            <person name="Chang J.L."/>
            <person name="Chapple C."/>
            <person name="Chatterji S."/>
            <person name="Chinwalla A."/>
            <person name="Civetta A."/>
            <person name="Clifton S.W."/>
            <person name="Comeron J.M."/>
            <person name="Costello J.C."/>
            <person name="Coyne J.A."/>
            <person name="Daub J."/>
            <person name="David R.G."/>
            <person name="Delcher A.L."/>
            <person name="Delehaunty K."/>
            <person name="Do C.B."/>
            <person name="Ebling H."/>
            <person name="Edwards K."/>
            <person name="Eickbush T."/>
            <person name="Evans J.D."/>
            <person name="Filipski A."/>
            <person name="Findeiss S."/>
            <person name="Freyhult E."/>
            <person name="Fulton L."/>
            <person name="Fulton R."/>
            <person name="Garcia A.C."/>
            <person name="Gardiner A."/>
            <person name="Garfield D.A."/>
            <person name="Garvin B.E."/>
            <person name="Gibson G."/>
            <person name="Gilbert D."/>
            <person name="Gnerre S."/>
            <person name="Godfrey J."/>
            <person name="Good R."/>
            <person name="Gotea V."/>
            <person name="Gravely B."/>
            <person name="Greenberg A.J."/>
            <person name="Griffiths-Jones S."/>
            <person name="Gross S."/>
            <person name="Guigo R."/>
            <person name="Gustafson E.A."/>
            <person name="Haerty W."/>
            <person name="Hahn M.W."/>
            <person name="Halligan D.L."/>
            <person name="Halpern A.L."/>
            <person name="Halter G.M."/>
            <person name="Han M.V."/>
            <person name="Heger A."/>
            <person name="Hillier L."/>
            <person name="Hinrichs A.S."/>
            <person name="Holmes I."/>
            <person name="Hoskins R.A."/>
            <person name="Hubisz M.J."/>
            <person name="Hultmark D."/>
            <person name="Huntley M.A."/>
            <person name="Jaffe D.B."/>
            <person name="Jagadeeshan S."/>
            <person name="Jeck W.R."/>
            <person name="Johnson J."/>
            <person name="Jones C.D."/>
            <person name="Jordan W.C."/>
            <person name="Karpen G.H."/>
            <person name="Kataoka E."/>
            <person name="Keightley P.D."/>
            <person name="Kheradpour P."/>
            <person name="Kirkness E.F."/>
            <person name="Koerich L.B."/>
            <person name="Kristiansen K."/>
            <person name="Kudrna D."/>
            <person name="Kulathinal R.J."/>
            <person name="Kumar S."/>
            <person name="Kwok R."/>
            <person name="Lander E."/>
            <person name="Langley C.H."/>
            <person name="Lapoint R."/>
            <person name="Lazzaro B.P."/>
            <person name="Lee S.J."/>
            <person name="Levesque L."/>
            <person name="Li R."/>
            <person name="Lin C.F."/>
            <person name="Lin M.F."/>
            <person name="Lindblad-Toh K."/>
            <person name="Llopart A."/>
            <person name="Long M."/>
            <person name="Low L."/>
            <person name="Lozovsky E."/>
            <person name="Lu J."/>
            <person name="Luo M."/>
            <person name="Machado C.A."/>
            <person name="Makalowski W."/>
            <person name="Marzo M."/>
            <person name="Matsuda M."/>
            <person name="Matzkin L."/>
            <person name="McAllister B."/>
            <person name="McBride C.S."/>
            <person name="McKernan B."/>
            <person name="McKernan K."/>
            <person name="Mendez-Lago M."/>
            <person name="Minx P."/>
            <person name="Mollenhauer M.U."/>
            <person name="Montooth K."/>
            <person name="Mount S.M."/>
            <person name="Mu X."/>
            <person name="Myers E."/>
            <person name="Negre B."/>
            <person name="Newfeld S."/>
            <person name="Nielsen R."/>
            <person name="Noor M.A."/>
            <person name="O'Grady P."/>
            <person name="Pachter L."/>
            <person name="Papaceit M."/>
            <person name="Parisi M.J."/>
            <person name="Parisi M."/>
            <person name="Parts L."/>
            <person name="Pedersen J.S."/>
            <person name="Pesole G."/>
            <person name="Phillippy A.M."/>
            <person name="Ponting C.P."/>
            <person name="Pop M."/>
            <person name="Porcelli D."/>
            <person name="Powell J.R."/>
            <person name="Prohaska S."/>
            <person name="Pruitt K."/>
            <person name="Puig M."/>
            <person name="Quesneville H."/>
            <person name="Ram K.R."/>
            <person name="Rand D."/>
            <person name="Rasmussen M.D."/>
            <person name="Reed L.K."/>
            <person name="Reenan R."/>
            <person name="Reily A."/>
            <person name="Remington K.A."/>
            <person name="Rieger T.T."/>
            <person name="Ritchie M.G."/>
            <person name="Robin C."/>
            <person name="Rogers Y.H."/>
            <person name="Rohde C."/>
            <person name="Rozas J."/>
            <person name="Rubenfield M.J."/>
            <person name="Ruiz A."/>
            <person name="Russo S."/>
            <person name="Salzberg S.L."/>
            <person name="Sanchez-Gracia A."/>
            <person name="Saranga D.J."/>
            <person name="Sato H."/>
            <person name="Schaeffer S.W."/>
            <person name="Schatz M.C."/>
            <person name="Schlenke T."/>
            <person name="Schwartz R."/>
            <person name="Segarra C."/>
            <person name="Singh R.S."/>
            <person name="Sirot L."/>
            <person name="Sirota M."/>
            <person name="Sisneros N.B."/>
            <person name="Smith C.D."/>
            <person name="Smith T.F."/>
            <person name="Spieth J."/>
            <person name="Stage D.E."/>
            <person name="Stark A."/>
            <person name="Stephan W."/>
            <person name="Strausberg R.L."/>
            <person name="Strempel S."/>
            <person name="Sturgill D."/>
            <person name="Sutton G."/>
            <person name="Sutton G.G."/>
            <person name="Tao W."/>
            <person name="Teichmann S."/>
            <person name="Tobari Y.N."/>
            <person name="Tomimura Y."/>
            <person name="Tsolas J.M."/>
            <person name="Valente V.L."/>
            <person name="Venter E."/>
            <person name="Venter J.C."/>
            <person name="Vicario S."/>
            <person name="Vieira F.G."/>
            <person name="Vilella A.J."/>
            <person name="Villasante A."/>
            <person name="Walenz B."/>
            <person name="Wang J."/>
            <person name="Wasserman M."/>
            <person name="Watts T."/>
            <person name="Wilson D."/>
            <person name="Wilson R.K."/>
            <person name="Wing R.A."/>
            <person name="Wolfner M.F."/>
            <person name="Wong A."/>
            <person name="Wong G.K."/>
            <person name="Wu C.I."/>
            <person name="Wu G."/>
            <person name="Yamamoto D."/>
            <person name="Yang H.P."/>
            <person name="Yang S.P."/>
            <person name="Yorke J.A."/>
            <person name="Yoshida K."/>
            <person name="Zdobnov E."/>
            <person name="Zhang P."/>
            <person name="Zhang Y."/>
            <person name="Zimin A.V."/>
            <person name="Baldwin J."/>
            <person name="Abdouelleil A."/>
            <person name="Abdulkadir J."/>
            <person name="Abebe A."/>
            <person name="Abera B."/>
            <person name="Abreu J."/>
            <person name="Acer S.C."/>
            <person name="Aftuck L."/>
            <person name="Alexander A."/>
            <person name="An P."/>
            <person name="Anderson E."/>
            <person name="Anderson S."/>
            <person name="Arachi H."/>
            <person name="Azer M."/>
            <person name="Bachantsang P."/>
            <person name="Barry A."/>
            <person name="Bayul T."/>
            <person name="Berlin A."/>
            <person name="Bessette D."/>
            <person name="Bloom T."/>
            <person name="Blye J."/>
            <person name="Boguslavskiy L."/>
            <person name="Bonnet C."/>
            <person name="Boukhgalter B."/>
            <person name="Bourzgui I."/>
            <person name="Brown A."/>
            <person name="Cahill P."/>
            <person name="Channer S."/>
            <person name="Cheshatsang Y."/>
            <person name="Chuda L."/>
            <person name="Citroen M."/>
            <person name="Collymore A."/>
            <person name="Cooke P."/>
            <person name="Costello M."/>
            <person name="D'Aco K."/>
            <person name="Daza R."/>
            <person name="De Haan G."/>
            <person name="DeGray S."/>
            <person name="DeMaso C."/>
            <person name="Dhargay N."/>
            <person name="Dooley K."/>
            <person name="Dooley E."/>
            <person name="Doricent M."/>
            <person name="Dorje P."/>
            <person name="Dorjee K."/>
            <person name="Dupes A."/>
            <person name="Elong R."/>
            <person name="Falk J."/>
            <person name="Farina A."/>
            <person name="Faro S."/>
            <person name="Ferguson D."/>
            <person name="Fisher S."/>
            <person name="Foley C.D."/>
            <person name="Franke A."/>
            <person name="Friedrich D."/>
            <person name="Gadbois L."/>
            <person name="Gearin G."/>
            <person name="Gearin C.R."/>
            <person name="Giannoukos G."/>
            <person name="Goode T."/>
            <person name="Graham J."/>
            <person name="Grandbois E."/>
            <person name="Grewal S."/>
            <person name="Gyaltsen K."/>
            <person name="Hafez N."/>
            <person name="Hagos B."/>
            <person name="Hall J."/>
            <person name="Henson C."/>
            <person name="Hollinger A."/>
            <person name="Honan T."/>
            <person name="Huard M.D."/>
            <person name="Hughes L."/>
            <person name="Hurhula B."/>
            <person name="Husby M.E."/>
            <person name="Kamat A."/>
            <person name="Kanga B."/>
            <person name="Kashin S."/>
            <person name="Khazanovich D."/>
            <person name="Kisner P."/>
            <person name="Lance K."/>
            <person name="Lara M."/>
            <person name="Lee W."/>
            <person name="Lennon N."/>
            <person name="Letendre F."/>
            <person name="LeVine R."/>
            <person name="Lipovsky A."/>
            <person name="Liu X."/>
            <person name="Liu J."/>
            <person name="Liu S."/>
            <person name="Lokyitsang T."/>
            <person name="Lokyitsang Y."/>
            <person name="Lubonja R."/>
            <person name="Lui A."/>
            <person name="MacDonald P."/>
            <person name="Magnisalis V."/>
            <person name="Maru K."/>
            <person name="Matthews C."/>
            <person name="McCusker W."/>
            <person name="McDonough S."/>
            <person name="Mehta T."/>
            <person name="Meldrim J."/>
            <person name="Meneus L."/>
            <person name="Mihai O."/>
            <person name="Mihalev A."/>
            <person name="Mihova T."/>
            <person name="Mittelman R."/>
            <person name="Mlenga V."/>
            <person name="Montmayeur A."/>
            <person name="Mulrain L."/>
            <person name="Navidi A."/>
            <person name="Naylor J."/>
            <person name="Negash T."/>
            <person name="Nguyen T."/>
            <person name="Nguyen N."/>
            <person name="Nicol R."/>
            <person name="Norbu C."/>
            <person name="Norbu N."/>
            <person name="Novod N."/>
            <person name="O'Neill B."/>
            <person name="Osman S."/>
            <person name="Markiewicz E."/>
            <person name="Oyono O.L."/>
            <person name="Patti C."/>
            <person name="Phunkhang P."/>
            <person name="Pierre F."/>
            <person name="Priest M."/>
            <person name="Raghuraman S."/>
            <person name="Rege F."/>
            <person name="Reyes R."/>
            <person name="Rise C."/>
            <person name="Rogov P."/>
            <person name="Ross K."/>
            <person name="Ryan E."/>
            <person name="Settipalli S."/>
            <person name="Shea T."/>
            <person name="Sherpa N."/>
            <person name="Shi L."/>
            <person name="Shih D."/>
            <person name="Sparrow T."/>
            <person name="Spaulding J."/>
            <person name="Stalker J."/>
            <person name="Stange-Thomann N."/>
            <person name="Stavropoulos S."/>
            <person name="Stone C."/>
            <person name="Strader C."/>
            <person name="Tesfaye S."/>
            <person name="Thomson T."/>
            <person name="Thoulutsang Y."/>
            <person name="Thoulutsang D."/>
            <person name="Topham K."/>
            <person name="Topping I."/>
            <person name="Tsamla T."/>
            <person name="Vassiliev H."/>
            <person name="Vo A."/>
            <person name="Wangchuk T."/>
            <person name="Wangdi T."/>
            <person name="Weiand M."/>
            <person name="Wilkinson J."/>
            <person name="Wilson A."/>
            <person name="Yadav S."/>
            <person name="Young G."/>
            <person name="Yu Q."/>
            <person name="Zembek L."/>
            <person name="Zhong D."/>
            <person name="Zimmer A."/>
            <person name="Zwirko Z."/>
            <person name="Jaffe D.B."/>
            <person name="Alvarez P."/>
            <person name="Brockman W."/>
            <person name="Butler J."/>
            <person name="Chin C."/>
            <person name="Gnerre S."/>
            <person name="Grabherr M."/>
            <person name="Kleber M."/>
            <person name="Mauceli E."/>
            <person name="MacCallum I."/>
        </authorList>
    </citation>
    <scope>NUCLEOTIDE SEQUENCE [LARGE SCALE GENOMIC DNA]</scope>
    <source>
        <strain evidence="2">Rob3c / Tucson 14021-0248.25</strain>
    </source>
</reference>
<organism evidence="2">
    <name type="scientific">Drosophila sechellia</name>
    <name type="common">Fruit fly</name>
    <dbReference type="NCBI Taxonomy" id="7238"/>
    <lineage>
        <taxon>Eukaryota</taxon>
        <taxon>Metazoa</taxon>
        <taxon>Ecdysozoa</taxon>
        <taxon>Arthropoda</taxon>
        <taxon>Hexapoda</taxon>
        <taxon>Insecta</taxon>
        <taxon>Pterygota</taxon>
        <taxon>Neoptera</taxon>
        <taxon>Endopterygota</taxon>
        <taxon>Diptera</taxon>
        <taxon>Brachycera</taxon>
        <taxon>Muscomorpha</taxon>
        <taxon>Ephydroidea</taxon>
        <taxon>Drosophilidae</taxon>
        <taxon>Drosophila</taxon>
        <taxon>Sophophora</taxon>
    </lineage>
</organism>
<dbReference type="SUPFAM" id="SSF51430">
    <property type="entry name" value="NAD(P)-linked oxidoreductase"/>
    <property type="match status" value="1"/>
</dbReference>
<dbReference type="AlphaFoldDB" id="B4HHI8"/>
<dbReference type="STRING" id="7238.B4HHI8"/>